<evidence type="ECO:0000313" key="2">
    <source>
        <dbReference type="Proteomes" id="UP000046392"/>
    </source>
</evidence>
<dbReference type="InterPro" id="IPR014044">
    <property type="entry name" value="CAP_dom"/>
</dbReference>
<dbReference type="AlphaFoldDB" id="A0A0N5C063"/>
<sequence length="216" mass="25387">MYPYSHREDVYTCGDDVAYKFPAILDYALKKYCFIQFKPRGLKPISPLGNCCIWTVYGKKCIMKNSIFPGYWQKIWLNCNSDCYYSNNFLTTEKNYLREINHYRKIFENNPLYWNMKLSGLAQNRASYMAKRKKLLPDPSKTYDELIAYAPSANGIYLINLLYEEALFENSKINKLSPRKKEMARLLTSYQHYIGFGMAKNGNSVYICIKFTPKSM</sequence>
<keyword evidence="2" id="KW-1185">Reference proteome</keyword>
<dbReference type="Proteomes" id="UP000046392">
    <property type="component" value="Unplaced"/>
</dbReference>
<organism evidence="2 3">
    <name type="scientific">Strongyloides papillosus</name>
    <name type="common">Intestinal threadworm</name>
    <dbReference type="NCBI Taxonomy" id="174720"/>
    <lineage>
        <taxon>Eukaryota</taxon>
        <taxon>Metazoa</taxon>
        <taxon>Ecdysozoa</taxon>
        <taxon>Nematoda</taxon>
        <taxon>Chromadorea</taxon>
        <taxon>Rhabditida</taxon>
        <taxon>Tylenchina</taxon>
        <taxon>Panagrolaimomorpha</taxon>
        <taxon>Strongyloidoidea</taxon>
        <taxon>Strongyloididae</taxon>
        <taxon>Strongyloides</taxon>
    </lineage>
</organism>
<reference evidence="3" key="1">
    <citation type="submission" date="2017-02" db="UniProtKB">
        <authorList>
            <consortium name="WormBaseParasite"/>
        </authorList>
    </citation>
    <scope>IDENTIFICATION</scope>
</reference>
<dbReference type="SUPFAM" id="SSF55797">
    <property type="entry name" value="PR-1-like"/>
    <property type="match status" value="1"/>
</dbReference>
<dbReference type="Gene3D" id="3.40.33.10">
    <property type="entry name" value="CAP"/>
    <property type="match status" value="1"/>
</dbReference>
<proteinExistence type="predicted"/>
<accession>A0A0N5C063</accession>
<feature type="domain" description="SCP" evidence="1">
    <location>
        <begin position="97"/>
        <end position="206"/>
    </location>
</feature>
<dbReference type="InterPro" id="IPR035940">
    <property type="entry name" value="CAP_sf"/>
</dbReference>
<evidence type="ECO:0000313" key="3">
    <source>
        <dbReference type="WBParaSite" id="SPAL_0001139400.1"/>
    </source>
</evidence>
<dbReference type="Pfam" id="PF00188">
    <property type="entry name" value="CAP"/>
    <property type="match status" value="1"/>
</dbReference>
<name>A0A0N5C063_STREA</name>
<dbReference type="WBParaSite" id="SPAL_0001139400.1">
    <property type="protein sequence ID" value="SPAL_0001139400.1"/>
    <property type="gene ID" value="SPAL_0001139400"/>
</dbReference>
<protein>
    <submittedName>
        <fullName evidence="3">SCP domain-containing protein</fullName>
    </submittedName>
</protein>
<evidence type="ECO:0000259" key="1">
    <source>
        <dbReference type="Pfam" id="PF00188"/>
    </source>
</evidence>